<organism evidence="2 3">
    <name type="scientific">Rhizobium esperanzae</name>
    <dbReference type="NCBI Taxonomy" id="1967781"/>
    <lineage>
        <taxon>Bacteria</taxon>
        <taxon>Pseudomonadati</taxon>
        <taxon>Pseudomonadota</taxon>
        <taxon>Alphaproteobacteria</taxon>
        <taxon>Hyphomicrobiales</taxon>
        <taxon>Rhizobiaceae</taxon>
        <taxon>Rhizobium/Agrobacterium group</taxon>
        <taxon>Rhizobium</taxon>
    </lineage>
</organism>
<dbReference type="InterPro" id="IPR002711">
    <property type="entry name" value="HNH"/>
</dbReference>
<protein>
    <submittedName>
        <fullName evidence="2">5-methylcytosine-specific restriction endonuclease McrA</fullName>
    </submittedName>
</protein>
<keyword evidence="2" id="KW-0255">Endonuclease</keyword>
<dbReference type="CDD" id="cd00085">
    <property type="entry name" value="HNHc"/>
    <property type="match status" value="1"/>
</dbReference>
<dbReference type="Pfam" id="PF01844">
    <property type="entry name" value="HNH"/>
    <property type="match status" value="1"/>
</dbReference>
<dbReference type="EMBL" id="JACIFY010000004">
    <property type="protein sequence ID" value="MBB4235057.1"/>
    <property type="molecule type" value="Genomic_DNA"/>
</dbReference>
<dbReference type="GO" id="GO:0004519">
    <property type="term" value="F:endonuclease activity"/>
    <property type="evidence" value="ECO:0007669"/>
    <property type="project" value="UniProtKB-KW"/>
</dbReference>
<evidence type="ECO:0000313" key="2">
    <source>
        <dbReference type="EMBL" id="MBB4235057.1"/>
    </source>
</evidence>
<gene>
    <name evidence="2" type="ORF">GGD57_001615</name>
</gene>
<dbReference type="AlphaFoldDB" id="A0A7W6R2I5"/>
<dbReference type="GO" id="GO:0003676">
    <property type="term" value="F:nucleic acid binding"/>
    <property type="evidence" value="ECO:0007669"/>
    <property type="project" value="InterPro"/>
</dbReference>
<dbReference type="SMART" id="SM00507">
    <property type="entry name" value="HNHc"/>
    <property type="match status" value="1"/>
</dbReference>
<dbReference type="RefSeq" id="WP_184331705.1">
    <property type="nucleotide sequence ID" value="NZ_JACIFY010000004.1"/>
</dbReference>
<dbReference type="InterPro" id="IPR003615">
    <property type="entry name" value="HNH_nuc"/>
</dbReference>
<evidence type="ECO:0000259" key="1">
    <source>
        <dbReference type="SMART" id="SM00507"/>
    </source>
</evidence>
<comment type="caution">
    <text evidence="2">The sequence shown here is derived from an EMBL/GenBank/DDBJ whole genome shotgun (WGS) entry which is preliminary data.</text>
</comment>
<sequence>MFATSYGDLRTVYCSDKCSRRNSHRMARKKERARMRGALVENVDPLIVFERDKWKCRICGVKTPRGLRGTYDDRAPELDHIMPLSLGGAHSYMNTQCACRKCNRDKSDTPPKQPSLFAYAA</sequence>
<name>A0A7W6R2I5_9HYPH</name>
<reference evidence="2 3" key="1">
    <citation type="submission" date="2020-08" db="EMBL/GenBank/DDBJ databases">
        <title>Genomic Encyclopedia of Type Strains, Phase IV (KMG-V): Genome sequencing to study the core and pangenomes of soil and plant-associated prokaryotes.</title>
        <authorList>
            <person name="Whitman W."/>
        </authorList>
    </citation>
    <scope>NUCLEOTIDE SEQUENCE [LARGE SCALE GENOMIC DNA]</scope>
    <source>
        <strain evidence="2 3">SEMIA 4089</strain>
    </source>
</reference>
<dbReference type="Proteomes" id="UP000540909">
    <property type="component" value="Unassembled WGS sequence"/>
</dbReference>
<dbReference type="GO" id="GO:0008270">
    <property type="term" value="F:zinc ion binding"/>
    <property type="evidence" value="ECO:0007669"/>
    <property type="project" value="InterPro"/>
</dbReference>
<proteinExistence type="predicted"/>
<dbReference type="Gene3D" id="1.10.30.50">
    <property type="match status" value="1"/>
</dbReference>
<keyword evidence="2" id="KW-0378">Hydrolase</keyword>
<feature type="domain" description="HNH nuclease" evidence="1">
    <location>
        <begin position="43"/>
        <end position="104"/>
    </location>
</feature>
<evidence type="ECO:0000313" key="3">
    <source>
        <dbReference type="Proteomes" id="UP000540909"/>
    </source>
</evidence>
<accession>A0A7W6R2I5</accession>
<keyword evidence="2" id="KW-0540">Nuclease</keyword>